<accession>A0A9D4UWB3</accession>
<feature type="repeat" description="Solcar" evidence="6">
    <location>
        <begin position="1"/>
        <end position="97"/>
    </location>
</feature>
<evidence type="ECO:0000313" key="11">
    <source>
        <dbReference type="Proteomes" id="UP000886520"/>
    </source>
</evidence>
<feature type="repeat" description="Solcar" evidence="6">
    <location>
        <begin position="113"/>
        <end position="184"/>
    </location>
</feature>
<feature type="compositionally biased region" description="Basic and acidic residues" evidence="8">
    <location>
        <begin position="12"/>
        <end position="23"/>
    </location>
</feature>
<dbReference type="GO" id="GO:0016020">
    <property type="term" value="C:membrane"/>
    <property type="evidence" value="ECO:0007669"/>
    <property type="project" value="UniProtKB-SubCell"/>
</dbReference>
<comment type="caution">
    <text evidence="10">The sequence shown here is derived from an EMBL/GenBank/DDBJ whole genome shotgun (WGS) entry which is preliminary data.</text>
</comment>
<evidence type="ECO:0000256" key="7">
    <source>
        <dbReference type="RuleBase" id="RU000488"/>
    </source>
</evidence>
<evidence type="ECO:0000256" key="4">
    <source>
        <dbReference type="ARBA" id="ARBA00022737"/>
    </source>
</evidence>
<keyword evidence="2 7" id="KW-0813">Transport</keyword>
<protein>
    <submittedName>
        <fullName evidence="10">Uncharacterized protein</fullName>
    </submittedName>
</protein>
<evidence type="ECO:0000256" key="3">
    <source>
        <dbReference type="ARBA" id="ARBA00022692"/>
    </source>
</evidence>
<keyword evidence="9" id="KW-1133">Transmembrane helix</keyword>
<evidence type="ECO:0000256" key="2">
    <source>
        <dbReference type="ARBA" id="ARBA00022448"/>
    </source>
</evidence>
<dbReference type="GO" id="GO:0055085">
    <property type="term" value="P:transmembrane transport"/>
    <property type="evidence" value="ECO:0007669"/>
    <property type="project" value="InterPro"/>
</dbReference>
<evidence type="ECO:0000256" key="5">
    <source>
        <dbReference type="ARBA" id="ARBA00023136"/>
    </source>
</evidence>
<evidence type="ECO:0000313" key="10">
    <source>
        <dbReference type="EMBL" id="KAI5075420.1"/>
    </source>
</evidence>
<sequence>MVSQTEGTTSRIQKEHARCHSSTEDEIASHGNVAFCWRLTMQTKVSPMRYRGMFHAASMIMKEEERLAVYKVSLPSVIGVILYVGLNFAVYESLKDWLMKRNVTSKQEENADLSVLTKLGCGAVAITMGQTVAYPLDVVRRRMQMVGWKDASSVIITDGLIPNSIKVVPSISLDFATYEVMKNILGVKFQISN</sequence>
<dbReference type="InterPro" id="IPR002067">
    <property type="entry name" value="MCP"/>
</dbReference>
<dbReference type="SUPFAM" id="SSF103506">
    <property type="entry name" value="Mitochondrial carrier"/>
    <property type="match status" value="1"/>
</dbReference>
<keyword evidence="3 6" id="KW-0812">Transmembrane</keyword>
<gene>
    <name evidence="10" type="ORF">GOP47_0009496</name>
</gene>
<comment type="similarity">
    <text evidence="7">Belongs to the mitochondrial carrier (TC 2.A.29) family.</text>
</comment>
<dbReference type="AlphaFoldDB" id="A0A9D4UWB3"/>
<evidence type="ECO:0000256" key="6">
    <source>
        <dbReference type="PROSITE-ProRule" id="PRU00282"/>
    </source>
</evidence>
<reference evidence="10" key="1">
    <citation type="submission" date="2021-01" db="EMBL/GenBank/DDBJ databases">
        <title>Adiantum capillus-veneris genome.</title>
        <authorList>
            <person name="Fang Y."/>
            <person name="Liao Q."/>
        </authorList>
    </citation>
    <scope>NUCLEOTIDE SEQUENCE</scope>
    <source>
        <strain evidence="10">H3</strain>
        <tissue evidence="10">Leaf</tissue>
    </source>
</reference>
<feature type="region of interest" description="Disordered" evidence="8">
    <location>
        <begin position="1"/>
        <end position="23"/>
    </location>
</feature>
<evidence type="ECO:0000256" key="9">
    <source>
        <dbReference type="SAM" id="Phobius"/>
    </source>
</evidence>
<proteinExistence type="inferred from homology"/>
<dbReference type="OrthoDB" id="270584at2759"/>
<dbReference type="PANTHER" id="PTHR24089">
    <property type="entry name" value="SOLUTE CARRIER FAMILY 25"/>
    <property type="match status" value="1"/>
</dbReference>
<keyword evidence="11" id="KW-1185">Reference proteome</keyword>
<evidence type="ECO:0000256" key="8">
    <source>
        <dbReference type="SAM" id="MobiDB-lite"/>
    </source>
</evidence>
<dbReference type="Gene3D" id="1.50.40.10">
    <property type="entry name" value="Mitochondrial carrier domain"/>
    <property type="match status" value="1"/>
</dbReference>
<name>A0A9D4UWB3_ADICA</name>
<dbReference type="PROSITE" id="PS50920">
    <property type="entry name" value="SOLCAR"/>
    <property type="match status" value="2"/>
</dbReference>
<dbReference type="Proteomes" id="UP000886520">
    <property type="component" value="Chromosome 9"/>
</dbReference>
<organism evidence="10 11">
    <name type="scientific">Adiantum capillus-veneris</name>
    <name type="common">Maidenhair fern</name>
    <dbReference type="NCBI Taxonomy" id="13818"/>
    <lineage>
        <taxon>Eukaryota</taxon>
        <taxon>Viridiplantae</taxon>
        <taxon>Streptophyta</taxon>
        <taxon>Embryophyta</taxon>
        <taxon>Tracheophyta</taxon>
        <taxon>Polypodiopsida</taxon>
        <taxon>Polypodiidae</taxon>
        <taxon>Polypodiales</taxon>
        <taxon>Pteridineae</taxon>
        <taxon>Pteridaceae</taxon>
        <taxon>Vittarioideae</taxon>
        <taxon>Adiantum</taxon>
    </lineage>
</organism>
<keyword evidence="5 6" id="KW-0472">Membrane</keyword>
<keyword evidence="4" id="KW-0677">Repeat</keyword>
<comment type="subcellular location">
    <subcellularLocation>
        <location evidence="1">Membrane</location>
        <topology evidence="1">Multi-pass membrane protein</topology>
    </subcellularLocation>
</comment>
<feature type="compositionally biased region" description="Polar residues" evidence="8">
    <location>
        <begin position="1"/>
        <end position="11"/>
    </location>
</feature>
<feature type="transmembrane region" description="Helical" evidence="9">
    <location>
        <begin position="68"/>
        <end position="91"/>
    </location>
</feature>
<dbReference type="PRINTS" id="PR00926">
    <property type="entry name" value="MITOCARRIER"/>
</dbReference>
<dbReference type="Pfam" id="PF00153">
    <property type="entry name" value="Mito_carr"/>
    <property type="match status" value="2"/>
</dbReference>
<dbReference type="InterPro" id="IPR023395">
    <property type="entry name" value="MCP_dom_sf"/>
</dbReference>
<dbReference type="EMBL" id="JABFUD020000009">
    <property type="protein sequence ID" value="KAI5075420.1"/>
    <property type="molecule type" value="Genomic_DNA"/>
</dbReference>
<dbReference type="InterPro" id="IPR018108">
    <property type="entry name" value="MCP_transmembrane"/>
</dbReference>
<evidence type="ECO:0000256" key="1">
    <source>
        <dbReference type="ARBA" id="ARBA00004141"/>
    </source>
</evidence>